<feature type="signal peptide" evidence="1">
    <location>
        <begin position="1"/>
        <end position="20"/>
    </location>
</feature>
<feature type="domain" description="AB hydrolase-1" evidence="2">
    <location>
        <begin position="23"/>
        <end position="143"/>
    </location>
</feature>
<name>A8LJP4_DINSH</name>
<dbReference type="HOGENOM" id="CLU_075528_1_0_5"/>
<dbReference type="STRING" id="398580.Dshi_2914"/>
<organism evidence="3 4">
    <name type="scientific">Dinoroseobacter shibae (strain DSM 16493 / NCIMB 14021 / DFL 12)</name>
    <dbReference type="NCBI Taxonomy" id="398580"/>
    <lineage>
        <taxon>Bacteria</taxon>
        <taxon>Pseudomonadati</taxon>
        <taxon>Pseudomonadota</taxon>
        <taxon>Alphaproteobacteria</taxon>
        <taxon>Rhodobacterales</taxon>
        <taxon>Roseobacteraceae</taxon>
        <taxon>Dinoroseobacter</taxon>
    </lineage>
</organism>
<dbReference type="Pfam" id="PF12697">
    <property type="entry name" value="Abhydrolase_6"/>
    <property type="match status" value="1"/>
</dbReference>
<evidence type="ECO:0000256" key="1">
    <source>
        <dbReference type="SAM" id="SignalP"/>
    </source>
</evidence>
<dbReference type="SUPFAM" id="SSF53474">
    <property type="entry name" value="alpha/beta-Hydrolases"/>
    <property type="match status" value="1"/>
</dbReference>
<evidence type="ECO:0000313" key="4">
    <source>
        <dbReference type="Proteomes" id="UP000006833"/>
    </source>
</evidence>
<keyword evidence="4" id="KW-1185">Reference proteome</keyword>
<dbReference type="ESTHER" id="dinsh-a8ljp4">
    <property type="family name" value="6_AlphaBeta_hydrolase"/>
</dbReference>
<gene>
    <name evidence="3" type="ordered locus">Dshi_2914</name>
</gene>
<sequence>MTFRALLLCFGLLVPQTASAACVVLLHGLARSDASFTVMEAVLRGLGHAVVSPTYPSTEATVEELAAQIVPAALGACAPRKAHVVSHSMGGILVRAQAAVAPLENLGRVVMLAPPNQGSELVDALGDWAIFQWVNGPAGRQLGTGPDSLPNRLGPVGFETGVIAGTSSWNPLFSQLLPGPDDGKVTVARTKVAGMADHIILPVSHTLMMNDPKVIAQTVHFLENGRFAPEMNYAEAVQRLFNASELSTRLEALGE</sequence>
<feature type="chain" id="PRO_5002725961" evidence="1">
    <location>
        <begin position="21"/>
        <end position="255"/>
    </location>
</feature>
<dbReference type="PROSITE" id="PS51257">
    <property type="entry name" value="PROKAR_LIPOPROTEIN"/>
    <property type="match status" value="1"/>
</dbReference>
<dbReference type="eggNOG" id="COG1075">
    <property type="taxonomic scope" value="Bacteria"/>
</dbReference>
<dbReference type="RefSeq" id="WP_012179575.1">
    <property type="nucleotide sequence ID" value="NC_009952.1"/>
</dbReference>
<dbReference type="AlphaFoldDB" id="A8LJP4"/>
<keyword evidence="1" id="KW-0732">Signal</keyword>
<dbReference type="Proteomes" id="UP000006833">
    <property type="component" value="Chromosome"/>
</dbReference>
<protein>
    <submittedName>
        <fullName evidence="3">Putative alpha/beta hydrolase</fullName>
    </submittedName>
</protein>
<dbReference type="OrthoDB" id="556502at2"/>
<dbReference type="Gene3D" id="3.40.50.1820">
    <property type="entry name" value="alpha/beta hydrolase"/>
    <property type="match status" value="1"/>
</dbReference>
<evidence type="ECO:0000259" key="2">
    <source>
        <dbReference type="Pfam" id="PF12697"/>
    </source>
</evidence>
<dbReference type="KEGG" id="dsh:Dshi_2914"/>
<dbReference type="InterPro" id="IPR029058">
    <property type="entry name" value="AB_hydrolase_fold"/>
</dbReference>
<evidence type="ECO:0000313" key="3">
    <source>
        <dbReference type="EMBL" id="ABV94647.1"/>
    </source>
</evidence>
<proteinExistence type="predicted"/>
<accession>A8LJP4</accession>
<keyword evidence="3" id="KW-0378">Hydrolase</keyword>
<dbReference type="PANTHER" id="PTHR37946">
    <property type="entry name" value="SLL1969 PROTEIN"/>
    <property type="match status" value="1"/>
</dbReference>
<dbReference type="PANTHER" id="PTHR37946:SF1">
    <property type="entry name" value="SLL1969 PROTEIN"/>
    <property type="match status" value="1"/>
</dbReference>
<dbReference type="GO" id="GO:0016787">
    <property type="term" value="F:hydrolase activity"/>
    <property type="evidence" value="ECO:0007669"/>
    <property type="project" value="UniProtKB-KW"/>
</dbReference>
<reference evidence="4" key="1">
    <citation type="journal article" date="2010" name="ISME J.">
        <title>The complete genome sequence of the algal symbiont Dinoroseobacter shibae: a hitchhiker's guide to life in the sea.</title>
        <authorList>
            <person name="Wagner-Dobler I."/>
            <person name="Ballhausen B."/>
            <person name="Berger M."/>
            <person name="Brinkhoff T."/>
            <person name="Buchholz I."/>
            <person name="Bunk B."/>
            <person name="Cypionka H."/>
            <person name="Daniel R."/>
            <person name="Drepper T."/>
            <person name="Gerdts G."/>
            <person name="Hahnke S."/>
            <person name="Han C."/>
            <person name="Jahn D."/>
            <person name="Kalhoefer D."/>
            <person name="Kiss H."/>
            <person name="Klenk H.P."/>
            <person name="Kyrpides N."/>
            <person name="Liebl W."/>
            <person name="Liesegang H."/>
            <person name="Meincke L."/>
            <person name="Pati A."/>
            <person name="Petersen J."/>
            <person name="Piekarski T."/>
            <person name="Pommerenke C."/>
            <person name="Pradella S."/>
            <person name="Pukall R."/>
            <person name="Rabus R."/>
            <person name="Stackebrandt E."/>
            <person name="Thole S."/>
            <person name="Thompson L."/>
            <person name="Tielen P."/>
            <person name="Tomasch J."/>
            <person name="von Jan M."/>
            <person name="Wanphrut N."/>
            <person name="Wichels A."/>
            <person name="Zech H."/>
            <person name="Simon M."/>
        </authorList>
    </citation>
    <scope>NUCLEOTIDE SEQUENCE [LARGE SCALE GENOMIC DNA]</scope>
    <source>
        <strain evidence="4">DSM 16493 / NCIMB 14021 / DFL 12</strain>
    </source>
</reference>
<dbReference type="InterPro" id="IPR000073">
    <property type="entry name" value="AB_hydrolase_1"/>
</dbReference>
<dbReference type="EMBL" id="CP000830">
    <property type="protein sequence ID" value="ABV94647.1"/>
    <property type="molecule type" value="Genomic_DNA"/>
</dbReference>